<dbReference type="Gene3D" id="1.10.10.10">
    <property type="entry name" value="Winged helix-like DNA-binding domain superfamily/Winged helix DNA-binding domain"/>
    <property type="match status" value="1"/>
</dbReference>
<dbReference type="OrthoDB" id="32523at2"/>
<dbReference type="EMBL" id="SOBT01000010">
    <property type="protein sequence ID" value="TDU26856.1"/>
    <property type="molecule type" value="Genomic_DNA"/>
</dbReference>
<keyword evidence="2 6" id="KW-0238">DNA-binding</keyword>
<protein>
    <submittedName>
        <fullName evidence="6">DNA-binding MarR family transcriptional regulator</fullName>
    </submittedName>
</protein>
<dbReference type="GO" id="GO:0003700">
    <property type="term" value="F:DNA-binding transcription factor activity"/>
    <property type="evidence" value="ECO:0007669"/>
    <property type="project" value="InterPro"/>
</dbReference>
<keyword evidence="7" id="KW-1185">Reference proteome</keyword>
<organism evidence="6 7">
    <name type="scientific">Panacagrimonas perspica</name>
    <dbReference type="NCBI Taxonomy" id="381431"/>
    <lineage>
        <taxon>Bacteria</taxon>
        <taxon>Pseudomonadati</taxon>
        <taxon>Pseudomonadota</taxon>
        <taxon>Gammaproteobacteria</taxon>
        <taxon>Nevskiales</taxon>
        <taxon>Nevskiaceae</taxon>
        <taxon>Panacagrimonas</taxon>
    </lineage>
</organism>
<dbReference type="InterPro" id="IPR023187">
    <property type="entry name" value="Tscrpt_reg_MarR-type_CS"/>
</dbReference>
<evidence type="ECO:0000259" key="5">
    <source>
        <dbReference type="PROSITE" id="PS50995"/>
    </source>
</evidence>
<name>A0A4V3F4W5_9GAMM</name>
<evidence type="ECO:0000256" key="2">
    <source>
        <dbReference type="ARBA" id="ARBA00023125"/>
    </source>
</evidence>
<evidence type="ECO:0000313" key="6">
    <source>
        <dbReference type="EMBL" id="TDU26856.1"/>
    </source>
</evidence>
<dbReference type="InterPro" id="IPR000835">
    <property type="entry name" value="HTH_MarR-typ"/>
</dbReference>
<dbReference type="SUPFAM" id="SSF46785">
    <property type="entry name" value="Winged helix' DNA-binding domain"/>
    <property type="match status" value="1"/>
</dbReference>
<evidence type="ECO:0000256" key="3">
    <source>
        <dbReference type="ARBA" id="ARBA00023163"/>
    </source>
</evidence>
<keyword evidence="1" id="KW-0805">Transcription regulation</keyword>
<proteinExistence type="predicted"/>
<evidence type="ECO:0000256" key="4">
    <source>
        <dbReference type="SAM" id="MobiDB-lite"/>
    </source>
</evidence>
<dbReference type="Pfam" id="PF12802">
    <property type="entry name" value="MarR_2"/>
    <property type="match status" value="1"/>
</dbReference>
<comment type="caution">
    <text evidence="6">The sequence shown here is derived from an EMBL/GenBank/DDBJ whole genome shotgun (WGS) entry which is preliminary data.</text>
</comment>
<dbReference type="InterPro" id="IPR036388">
    <property type="entry name" value="WH-like_DNA-bd_sf"/>
</dbReference>
<gene>
    <name evidence="6" type="ORF">DFR24_3887</name>
</gene>
<dbReference type="GO" id="GO:0003677">
    <property type="term" value="F:DNA binding"/>
    <property type="evidence" value="ECO:0007669"/>
    <property type="project" value="UniProtKB-KW"/>
</dbReference>
<dbReference type="SMART" id="SM00347">
    <property type="entry name" value="HTH_MARR"/>
    <property type="match status" value="1"/>
</dbReference>
<dbReference type="PANTHER" id="PTHR42756:SF1">
    <property type="entry name" value="TRANSCRIPTIONAL REPRESSOR OF EMRAB OPERON"/>
    <property type="match status" value="1"/>
</dbReference>
<evidence type="ECO:0000256" key="1">
    <source>
        <dbReference type="ARBA" id="ARBA00023015"/>
    </source>
</evidence>
<dbReference type="RefSeq" id="WP_133883015.1">
    <property type="nucleotide sequence ID" value="NZ_MWIN01000009.1"/>
</dbReference>
<sequence>MVKRRTKSADVAKVTKAIATSRNPDFLPVGSPKSGSNGADDAGAALSINDTAREGIRLGFLIHDVSRMRRSAYDQFMKPLGITRAQWWVLAHLSRHDGMMQTQLADVLEVGKASLGDVIESLEGGGWVQRRPDPADKRAKRVYLTKPAQTLIKRMTVMENEFNGQILSDLSNEEMTDLVRVLIKIKHAISRLAPNATATEAET</sequence>
<keyword evidence="3" id="KW-0804">Transcription</keyword>
<dbReference type="AlphaFoldDB" id="A0A4V3F4W5"/>
<accession>A0A4V3F4W5</accession>
<reference evidence="6 7" key="1">
    <citation type="submission" date="2019-03" db="EMBL/GenBank/DDBJ databases">
        <title>Genomic Encyclopedia of Type Strains, Phase IV (KMG-IV): sequencing the most valuable type-strain genomes for metagenomic binning, comparative biology and taxonomic classification.</title>
        <authorList>
            <person name="Goeker M."/>
        </authorList>
    </citation>
    <scope>NUCLEOTIDE SEQUENCE [LARGE SCALE GENOMIC DNA]</scope>
    <source>
        <strain evidence="6 7">DSM 26377</strain>
    </source>
</reference>
<feature type="domain" description="HTH marR-type" evidence="5">
    <location>
        <begin position="55"/>
        <end position="187"/>
    </location>
</feature>
<dbReference type="Proteomes" id="UP000295341">
    <property type="component" value="Unassembled WGS sequence"/>
</dbReference>
<dbReference type="PROSITE" id="PS01117">
    <property type="entry name" value="HTH_MARR_1"/>
    <property type="match status" value="1"/>
</dbReference>
<dbReference type="PROSITE" id="PS50995">
    <property type="entry name" value="HTH_MARR_2"/>
    <property type="match status" value="1"/>
</dbReference>
<dbReference type="PANTHER" id="PTHR42756">
    <property type="entry name" value="TRANSCRIPTIONAL REGULATOR, MARR"/>
    <property type="match status" value="1"/>
</dbReference>
<evidence type="ECO:0000313" key="7">
    <source>
        <dbReference type="Proteomes" id="UP000295341"/>
    </source>
</evidence>
<dbReference type="PRINTS" id="PR00598">
    <property type="entry name" value="HTHMARR"/>
</dbReference>
<dbReference type="InterPro" id="IPR036390">
    <property type="entry name" value="WH_DNA-bd_sf"/>
</dbReference>
<feature type="region of interest" description="Disordered" evidence="4">
    <location>
        <begin position="23"/>
        <end position="42"/>
    </location>
</feature>